<name>A0A914V701_9BILA</name>
<dbReference type="PANTHER" id="PTHR11571">
    <property type="entry name" value="GLUTATHIONE S-TRANSFERASE"/>
    <property type="match status" value="1"/>
</dbReference>
<dbReference type="CDD" id="cd03192">
    <property type="entry name" value="GST_C_Sigma_like"/>
    <property type="match status" value="1"/>
</dbReference>
<sequence length="207" mass="24218">MPIIPQYTLTYFNLMGRAEPIRLIFAQARVNYKDHRIERSEWPALKEKMPFSQLPVLEMDGKVLAQSHAIEKFLARMFGLDGKDDWESAKIDECVMGLEDLLQKMVPWFRETDEVKKIEIFKKLVSDEINPFLERYQKFLVDNGSGYFVGTDLTYADLSLFNTLHFMNTKLLPGHLKNYSRLNEFVDKIAALPNIKAWLETRPKTDH</sequence>
<dbReference type="WBParaSite" id="PSAMB.scaffold1602size29515.g13954.t1">
    <property type="protein sequence ID" value="PSAMB.scaffold1602size29515.g13954.t1"/>
    <property type="gene ID" value="PSAMB.scaffold1602size29515.g13954"/>
</dbReference>
<dbReference type="Pfam" id="PF14497">
    <property type="entry name" value="GST_C_3"/>
    <property type="match status" value="1"/>
</dbReference>
<feature type="domain" description="GST N-terminal" evidence="4">
    <location>
        <begin position="5"/>
        <end position="82"/>
    </location>
</feature>
<dbReference type="InterPro" id="IPR004046">
    <property type="entry name" value="GST_C"/>
</dbReference>
<dbReference type="AlphaFoldDB" id="A0A914V701"/>
<reference evidence="7 8" key="1">
    <citation type="submission" date="2022-11" db="UniProtKB">
        <authorList>
            <consortium name="WormBaseParasite"/>
        </authorList>
    </citation>
    <scope>IDENTIFICATION</scope>
</reference>
<dbReference type="PROSITE" id="PS50404">
    <property type="entry name" value="GST_NTER"/>
    <property type="match status" value="1"/>
</dbReference>
<dbReference type="InterPro" id="IPR040079">
    <property type="entry name" value="Glutathione_S-Trfase"/>
</dbReference>
<evidence type="ECO:0000256" key="3">
    <source>
        <dbReference type="ARBA" id="ARBA00047960"/>
    </source>
</evidence>
<dbReference type="FunFam" id="1.20.1050.10:FF:000030">
    <property type="entry name" value="Glutathione S-transferase S1"/>
    <property type="match status" value="1"/>
</dbReference>
<dbReference type="SUPFAM" id="SSF47616">
    <property type="entry name" value="GST C-terminal domain-like"/>
    <property type="match status" value="1"/>
</dbReference>
<dbReference type="Proteomes" id="UP000887566">
    <property type="component" value="Unplaced"/>
</dbReference>
<dbReference type="InterPro" id="IPR036249">
    <property type="entry name" value="Thioredoxin-like_sf"/>
</dbReference>
<dbReference type="GO" id="GO:0006749">
    <property type="term" value="P:glutathione metabolic process"/>
    <property type="evidence" value="ECO:0007669"/>
    <property type="project" value="TreeGrafter"/>
</dbReference>
<dbReference type="InterPro" id="IPR036282">
    <property type="entry name" value="Glutathione-S-Trfase_C_sf"/>
</dbReference>
<dbReference type="PANTHER" id="PTHR11571:SF260">
    <property type="entry name" value="GLUTATHIONE S-TRANSFERASE"/>
    <property type="match status" value="1"/>
</dbReference>
<dbReference type="InterPro" id="IPR004045">
    <property type="entry name" value="Glutathione_S-Trfase_N"/>
</dbReference>
<evidence type="ECO:0000313" key="6">
    <source>
        <dbReference type="Proteomes" id="UP000887566"/>
    </source>
</evidence>
<evidence type="ECO:0000259" key="5">
    <source>
        <dbReference type="PROSITE" id="PS50405"/>
    </source>
</evidence>
<evidence type="ECO:0000259" key="4">
    <source>
        <dbReference type="PROSITE" id="PS50404"/>
    </source>
</evidence>
<evidence type="ECO:0000313" key="8">
    <source>
        <dbReference type="WBParaSite" id="PSAMB.scaffold1752size28117.g14771.t1"/>
    </source>
</evidence>
<dbReference type="SFLD" id="SFLDG00363">
    <property type="entry name" value="AMPS_(cytGST):_Alpha-__Mu-__Pi"/>
    <property type="match status" value="1"/>
</dbReference>
<keyword evidence="6" id="KW-1185">Reference proteome</keyword>
<dbReference type="SFLD" id="SFLDS00019">
    <property type="entry name" value="Glutathione_Transferase_(cytos"/>
    <property type="match status" value="1"/>
</dbReference>
<dbReference type="FunFam" id="3.40.30.10:FF:000035">
    <property type="entry name" value="hematopoietic prostaglandin D synthase"/>
    <property type="match status" value="1"/>
</dbReference>
<proteinExistence type="predicted"/>
<comment type="catalytic activity">
    <reaction evidence="3">
        <text>RX + glutathione = an S-substituted glutathione + a halide anion + H(+)</text>
        <dbReference type="Rhea" id="RHEA:16437"/>
        <dbReference type="ChEBI" id="CHEBI:15378"/>
        <dbReference type="ChEBI" id="CHEBI:16042"/>
        <dbReference type="ChEBI" id="CHEBI:17792"/>
        <dbReference type="ChEBI" id="CHEBI:57925"/>
        <dbReference type="ChEBI" id="CHEBI:90779"/>
        <dbReference type="EC" id="2.5.1.18"/>
    </reaction>
</comment>
<accession>A0A914V701</accession>
<organism evidence="6 7">
    <name type="scientific">Plectus sambesii</name>
    <dbReference type="NCBI Taxonomy" id="2011161"/>
    <lineage>
        <taxon>Eukaryota</taxon>
        <taxon>Metazoa</taxon>
        <taxon>Ecdysozoa</taxon>
        <taxon>Nematoda</taxon>
        <taxon>Chromadorea</taxon>
        <taxon>Plectida</taxon>
        <taxon>Plectina</taxon>
        <taxon>Plectoidea</taxon>
        <taxon>Plectidae</taxon>
        <taxon>Plectus</taxon>
    </lineage>
</organism>
<dbReference type="SUPFAM" id="SSF52833">
    <property type="entry name" value="Thioredoxin-like"/>
    <property type="match status" value="1"/>
</dbReference>
<dbReference type="Gene3D" id="3.40.30.10">
    <property type="entry name" value="Glutaredoxin"/>
    <property type="match status" value="1"/>
</dbReference>
<evidence type="ECO:0000256" key="2">
    <source>
        <dbReference type="ARBA" id="ARBA00022679"/>
    </source>
</evidence>
<protein>
    <recommendedName>
        <fullName evidence="1">glutathione transferase</fullName>
        <ecNumber evidence="1">2.5.1.18</ecNumber>
    </recommendedName>
</protein>
<dbReference type="GO" id="GO:0004602">
    <property type="term" value="F:glutathione peroxidase activity"/>
    <property type="evidence" value="ECO:0007669"/>
    <property type="project" value="UniProtKB-ARBA"/>
</dbReference>
<feature type="domain" description="GST C-terminal" evidence="5">
    <location>
        <begin position="84"/>
        <end position="207"/>
    </location>
</feature>
<dbReference type="EC" id="2.5.1.18" evidence="1"/>
<dbReference type="CDD" id="cd03039">
    <property type="entry name" value="GST_N_Sigma_like"/>
    <property type="match status" value="1"/>
</dbReference>
<dbReference type="InterPro" id="IPR050213">
    <property type="entry name" value="GST_superfamily"/>
</dbReference>
<evidence type="ECO:0000313" key="7">
    <source>
        <dbReference type="WBParaSite" id="PSAMB.scaffold1602size29515.g13954.t1"/>
    </source>
</evidence>
<dbReference type="GO" id="GO:0004364">
    <property type="term" value="F:glutathione transferase activity"/>
    <property type="evidence" value="ECO:0007669"/>
    <property type="project" value="UniProtKB-EC"/>
</dbReference>
<dbReference type="PROSITE" id="PS50405">
    <property type="entry name" value="GST_CTER"/>
    <property type="match status" value="1"/>
</dbReference>
<dbReference type="InterPro" id="IPR010987">
    <property type="entry name" value="Glutathione-S-Trfase_C-like"/>
</dbReference>
<dbReference type="SFLD" id="SFLDG01205">
    <property type="entry name" value="AMPS.1"/>
    <property type="match status" value="1"/>
</dbReference>
<evidence type="ECO:0000256" key="1">
    <source>
        <dbReference type="ARBA" id="ARBA00012452"/>
    </source>
</evidence>
<dbReference type="Pfam" id="PF02798">
    <property type="entry name" value="GST_N"/>
    <property type="match status" value="1"/>
</dbReference>
<keyword evidence="2" id="KW-0808">Transferase</keyword>
<dbReference type="Gene3D" id="1.20.1050.10">
    <property type="match status" value="1"/>
</dbReference>
<dbReference type="WBParaSite" id="PSAMB.scaffold1752size28117.g14771.t1">
    <property type="protein sequence ID" value="PSAMB.scaffold1752size28117.g14771.t1"/>
    <property type="gene ID" value="PSAMB.scaffold1752size28117.g14771"/>
</dbReference>